<feature type="domain" description="2Fe-2S ferredoxin-type" evidence="1">
    <location>
        <begin position="6"/>
        <end position="110"/>
    </location>
</feature>
<keyword evidence="3" id="KW-1185">Reference proteome</keyword>
<accession>A0A1W2EI96</accession>
<dbReference type="InterPro" id="IPR040506">
    <property type="entry name" value="RACo_linker"/>
</dbReference>
<dbReference type="AlphaFoldDB" id="A0A1W2EI96"/>
<dbReference type="InterPro" id="IPR027980">
    <property type="entry name" value="RACo_C"/>
</dbReference>
<dbReference type="SUPFAM" id="SSF54292">
    <property type="entry name" value="2Fe-2S ferredoxin-like"/>
    <property type="match status" value="1"/>
</dbReference>
<dbReference type="InterPro" id="IPR036010">
    <property type="entry name" value="2Fe-2S_ferredoxin-like_sf"/>
</dbReference>
<dbReference type="Proteomes" id="UP000192418">
    <property type="component" value="Unassembled WGS sequence"/>
</dbReference>
<dbReference type="Pfam" id="PF17651">
    <property type="entry name" value="Raco_middle"/>
    <property type="match status" value="2"/>
</dbReference>
<dbReference type="OrthoDB" id="9810588at2"/>
<dbReference type="Gene3D" id="3.10.20.30">
    <property type="match status" value="1"/>
</dbReference>
<dbReference type="PROSITE" id="PS51085">
    <property type="entry name" value="2FE2S_FER_2"/>
    <property type="match status" value="1"/>
</dbReference>
<dbReference type="Pfam" id="PF14574">
    <property type="entry name" value="RACo_C_ter"/>
    <property type="match status" value="1"/>
</dbReference>
<dbReference type="Pfam" id="PF17650">
    <property type="entry name" value="RACo_linker"/>
    <property type="match status" value="1"/>
</dbReference>
<dbReference type="InterPro" id="IPR042259">
    <property type="entry name" value="Raco-like_middle_sf"/>
</dbReference>
<proteinExistence type="predicted"/>
<evidence type="ECO:0000313" key="2">
    <source>
        <dbReference type="EMBL" id="SMD09434.1"/>
    </source>
</evidence>
<dbReference type="GO" id="GO:0051536">
    <property type="term" value="F:iron-sulfur cluster binding"/>
    <property type="evidence" value="ECO:0007669"/>
    <property type="project" value="InterPro"/>
</dbReference>
<sequence length="680" mass="74243">MDKNHAMIIFQPSGLRGEVPLGISIMEASRQLGVDIEALCGDKQVCGKCKVRIEQGVFQRFGIESKPSHAGPWQVSEEKYIAPEEREKGYRLGCATRIKGDLLVFVPESSRAGKQVVSKAAGTIHITPDPAVKSYYIELKESTFDKPLGHFEQVCEALETQFALSSLTIDVHALQCLGHALTKGKWCITVTVWMDREIIRIRPGKATTSLGLAIDIGTTTIAAYLCDLTTMDVLTTVSGINPQCKYGEDVLSRISYHMAHAHGLDRMHDDIINTVNGLIRDAVNAVCQAKESADSPSEQLPLDSTALPQSPGVEDIEDITICGNTTMHHILLKLNPENLGAIPFAPTINHSVDIKARDLGIKINPGASIFLLPNVAGFVGGDTMGVLLARQLHTSHEIELIVDIGTNGELILGNKDTLLCSSCATGPALEGAQIEFGMRAAPGAIERVSIDPDTWEVDYKVVGQKPWKSYSKPQEMHTKGICGSGILDAVARLYMAGIIRKGGAFTKKEQKSPRLRKHPETGMPEFVLAWANETSIGKDIVITQKDVRQVQLAKAAIYTGSKIMMRKMNIDRVDKVKIAGAFGSHIDCSLALVLGMFPDCKIDEIEPVGNAAGDGCRMTLLNRSLRQEADMLVKKMQYVELTLEEGFPHHLMEATQIPHMVDAFPHLHGVVNPDILNQKK</sequence>
<dbReference type="Gene3D" id="3.30.420.480">
    <property type="entry name" value="Domain of unknown function (DUF4445)"/>
    <property type="match status" value="1"/>
</dbReference>
<dbReference type="InterPro" id="IPR001041">
    <property type="entry name" value="2Fe-2S_ferredoxin-type"/>
</dbReference>
<dbReference type="PANTHER" id="PTHR42895:SF1">
    <property type="entry name" value="IRON-SULFUR CLUSTER PROTEIN"/>
    <property type="match status" value="1"/>
</dbReference>
<dbReference type="Gene3D" id="3.10.20.880">
    <property type="match status" value="1"/>
</dbReference>
<dbReference type="CDD" id="cd00207">
    <property type="entry name" value="fer2"/>
    <property type="match status" value="1"/>
</dbReference>
<gene>
    <name evidence="2" type="ORF">SAMN02746065_1327</name>
</gene>
<name>A0A1W2EI96_9BACT</name>
<evidence type="ECO:0000259" key="1">
    <source>
        <dbReference type="PROSITE" id="PS51085"/>
    </source>
</evidence>
<dbReference type="InterPro" id="IPR041414">
    <property type="entry name" value="Raco-like_middle"/>
</dbReference>
<dbReference type="PANTHER" id="PTHR42895">
    <property type="entry name" value="IRON-SULFUR CLUSTER-BINDING PROTEIN-RELATED"/>
    <property type="match status" value="1"/>
</dbReference>
<dbReference type="EMBL" id="FWXY01000032">
    <property type="protein sequence ID" value="SMD09434.1"/>
    <property type="molecule type" value="Genomic_DNA"/>
</dbReference>
<dbReference type="Pfam" id="PF00111">
    <property type="entry name" value="Fer2"/>
    <property type="match status" value="1"/>
</dbReference>
<dbReference type="InterPro" id="IPR012675">
    <property type="entry name" value="Beta-grasp_dom_sf"/>
</dbReference>
<evidence type="ECO:0000313" key="3">
    <source>
        <dbReference type="Proteomes" id="UP000192418"/>
    </source>
</evidence>
<protein>
    <submittedName>
        <fullName evidence="2">Uncharacterized 2Fe-2 and 4Fe-4S clusters-containing protein, contains DUF4445 domain</fullName>
    </submittedName>
</protein>
<reference evidence="2 3" key="1">
    <citation type="submission" date="2017-04" db="EMBL/GenBank/DDBJ databases">
        <authorList>
            <person name="Afonso C.L."/>
            <person name="Miller P.J."/>
            <person name="Scott M.A."/>
            <person name="Spackman E."/>
            <person name="Goraichik I."/>
            <person name="Dimitrov K.M."/>
            <person name="Suarez D.L."/>
            <person name="Swayne D.E."/>
        </authorList>
    </citation>
    <scope>NUCLEOTIDE SEQUENCE [LARGE SCALE GENOMIC DNA]</scope>
    <source>
        <strain evidence="2 3">DSM 3385</strain>
    </source>
</reference>
<dbReference type="STRING" id="1121400.SAMN02746065_1327"/>
<organism evidence="2 3">
    <name type="scientific">Desulfocicer vacuolatum DSM 3385</name>
    <dbReference type="NCBI Taxonomy" id="1121400"/>
    <lineage>
        <taxon>Bacteria</taxon>
        <taxon>Pseudomonadati</taxon>
        <taxon>Thermodesulfobacteriota</taxon>
        <taxon>Desulfobacteria</taxon>
        <taxon>Desulfobacterales</taxon>
        <taxon>Desulfobacteraceae</taxon>
        <taxon>Desulfocicer</taxon>
    </lineage>
</organism>
<dbReference type="InterPro" id="IPR052911">
    <property type="entry name" value="Corrinoid_activation_enz"/>
</dbReference>